<comment type="caution">
    <text evidence="1">The sequence shown here is derived from an EMBL/GenBank/DDBJ whole genome shotgun (WGS) entry which is preliminary data.</text>
</comment>
<evidence type="ECO:0000313" key="2">
    <source>
        <dbReference type="Proteomes" id="UP000286415"/>
    </source>
</evidence>
<dbReference type="AlphaFoldDB" id="A0A8T1MAS2"/>
<name>A0A8T1MAS2_CLOSI</name>
<proteinExistence type="predicted"/>
<keyword evidence="2" id="KW-1185">Reference proteome</keyword>
<reference evidence="1 2" key="1">
    <citation type="journal article" date="2018" name="Biotechnol. Adv.">
        <title>Improved genomic resources and new bioinformatic workflow for the carcinogenic parasite Clonorchis sinensis: Biotechnological implications.</title>
        <authorList>
            <person name="Wang D."/>
            <person name="Korhonen P.K."/>
            <person name="Gasser R.B."/>
            <person name="Young N.D."/>
        </authorList>
    </citation>
    <scope>NUCLEOTIDE SEQUENCE [LARGE SCALE GENOMIC DNA]</scope>
    <source>
        <strain evidence="1">Cs-k2</strain>
    </source>
</reference>
<feature type="non-terminal residue" evidence="1">
    <location>
        <position position="1"/>
    </location>
</feature>
<sequence length="56" mass="6260">VTLLVQALPPEDNPKKRDSTVVFLGSHESCLTENNPRLGLQHWNLRGLDHDIARAS</sequence>
<dbReference type="EMBL" id="NIRI02000056">
    <property type="protein sequence ID" value="KAG5446002.1"/>
    <property type="molecule type" value="Genomic_DNA"/>
</dbReference>
<accession>A0A8T1MAS2</accession>
<dbReference type="Proteomes" id="UP000286415">
    <property type="component" value="Unassembled WGS sequence"/>
</dbReference>
<evidence type="ECO:0000313" key="1">
    <source>
        <dbReference type="EMBL" id="KAG5446002.1"/>
    </source>
</evidence>
<gene>
    <name evidence="1" type="ORF">CSKR_203352</name>
</gene>
<protein>
    <submittedName>
        <fullName evidence="1">Uncharacterized protein</fullName>
    </submittedName>
</protein>
<organism evidence="1 2">
    <name type="scientific">Clonorchis sinensis</name>
    <name type="common">Chinese liver fluke</name>
    <dbReference type="NCBI Taxonomy" id="79923"/>
    <lineage>
        <taxon>Eukaryota</taxon>
        <taxon>Metazoa</taxon>
        <taxon>Spiralia</taxon>
        <taxon>Lophotrochozoa</taxon>
        <taxon>Platyhelminthes</taxon>
        <taxon>Trematoda</taxon>
        <taxon>Digenea</taxon>
        <taxon>Opisthorchiida</taxon>
        <taxon>Opisthorchiata</taxon>
        <taxon>Opisthorchiidae</taxon>
        <taxon>Clonorchis</taxon>
    </lineage>
</organism>
<reference evidence="1 2" key="2">
    <citation type="journal article" date="2021" name="Genomics">
        <title>High-quality reference genome for Clonorchis sinensis.</title>
        <authorList>
            <person name="Young N.D."/>
            <person name="Stroehlein A.J."/>
            <person name="Kinkar L."/>
            <person name="Wang T."/>
            <person name="Sohn W.M."/>
            <person name="Chang B.C.H."/>
            <person name="Kaur P."/>
            <person name="Weisz D."/>
            <person name="Dudchenko O."/>
            <person name="Aiden E.L."/>
            <person name="Korhonen P.K."/>
            <person name="Gasser R.B."/>
        </authorList>
    </citation>
    <scope>NUCLEOTIDE SEQUENCE [LARGE SCALE GENOMIC DNA]</scope>
    <source>
        <strain evidence="1">Cs-k2</strain>
    </source>
</reference>